<geneLocation type="mitochondrion" evidence="4"/>
<dbReference type="Gene3D" id="3.30.1140.32">
    <property type="entry name" value="Ribosomal protein S3, C-terminal domain"/>
    <property type="match status" value="1"/>
</dbReference>
<organism evidence="4">
    <name type="scientific">Pterocladiella media</name>
    <dbReference type="NCBI Taxonomy" id="1911541"/>
    <lineage>
        <taxon>Eukaryota</taxon>
        <taxon>Rhodophyta</taxon>
        <taxon>Florideophyceae</taxon>
        <taxon>Rhodymeniophycidae</taxon>
        <taxon>Gelidiales</taxon>
        <taxon>Pterocladiaceae</taxon>
        <taxon>Pterocladiella</taxon>
    </lineage>
</organism>
<proteinExistence type="inferred from homology"/>
<dbReference type="RefSeq" id="YP_009317578.1">
    <property type="nucleotide sequence ID" value="NC_031841.1"/>
</dbReference>
<keyword evidence="4" id="KW-0496">Mitochondrion</keyword>
<name>A0A1D8X7N3_9FLOR</name>
<comment type="similarity">
    <text evidence="1">Belongs to the universal ribosomal protein uS3 family.</text>
</comment>
<dbReference type="GO" id="GO:1990904">
    <property type="term" value="C:ribonucleoprotein complex"/>
    <property type="evidence" value="ECO:0007669"/>
    <property type="project" value="UniProtKB-KW"/>
</dbReference>
<reference evidence="4" key="1">
    <citation type="journal article" date="2016" name="Sci. Rep.">
        <title>Mitogenomes from type specimens, a genotyping tool for morphologically simple species: ten genomes of agar-producing red algae.</title>
        <authorList>
            <person name="Boo G.H."/>
            <person name="Hughey J.R."/>
            <person name="Miller K.A."/>
            <person name="Boo S.M."/>
        </authorList>
    </citation>
    <scope>NUCLEOTIDE SEQUENCE</scope>
</reference>
<accession>A0A1D8X7N3</accession>
<reference evidence="4" key="2">
    <citation type="submission" date="2016-06" db="EMBL/GenBank/DDBJ databases">
        <authorList>
            <person name="Kjaerup R.B."/>
            <person name="Dalgaard T.S."/>
            <person name="Juul-Madsen H.R."/>
        </authorList>
    </citation>
    <scope>NUCLEOTIDE SEQUENCE</scope>
</reference>
<dbReference type="AlphaFoldDB" id="A0A1D8X7N3"/>
<dbReference type="EMBL" id="KX427234">
    <property type="protein sequence ID" value="AOX49030.1"/>
    <property type="molecule type" value="Genomic_DNA"/>
</dbReference>
<evidence type="ECO:0000313" key="4">
    <source>
        <dbReference type="EMBL" id="AOX49030.1"/>
    </source>
</evidence>
<gene>
    <name evidence="4" type="primary">rps3</name>
</gene>
<dbReference type="SUPFAM" id="SSF54821">
    <property type="entry name" value="Ribosomal protein S3 C-terminal domain"/>
    <property type="match status" value="1"/>
</dbReference>
<evidence type="ECO:0000256" key="1">
    <source>
        <dbReference type="ARBA" id="ARBA00010761"/>
    </source>
</evidence>
<protein>
    <submittedName>
        <fullName evidence="4">Ribosomal protein S3</fullName>
    </submittedName>
</protein>
<keyword evidence="2 4" id="KW-0689">Ribosomal protein</keyword>
<keyword evidence="3" id="KW-0687">Ribonucleoprotein</keyword>
<dbReference type="GeneID" id="30218795"/>
<dbReference type="GO" id="GO:0005840">
    <property type="term" value="C:ribosome"/>
    <property type="evidence" value="ECO:0007669"/>
    <property type="project" value="UniProtKB-KW"/>
</dbReference>
<evidence type="ECO:0000256" key="3">
    <source>
        <dbReference type="ARBA" id="ARBA00023274"/>
    </source>
</evidence>
<evidence type="ECO:0000256" key="2">
    <source>
        <dbReference type="ARBA" id="ARBA00022980"/>
    </source>
</evidence>
<sequence>MAQKTNPIGLRLGLTQVWGTIAQNYGKKDSLYHLFLVNQFLISKILEQYFISVKDKIVIDKQFVFHYGYMVLNLKCLNKQLRLDKNLKTNLELLFPLEFKLNFFNSAETNLTAKFITLYAEYIFNKTGNLKKVSLNIFIFLRKRLNSKKISYLNKTITQLNLIGFKIKISGRFDNSRNQMAKSYEQSYGSLSLIRLENYVEFHNKTIFTKLGTCSFQIWLFYRINYTYGNAS</sequence>
<dbReference type="InterPro" id="IPR036419">
    <property type="entry name" value="Ribosomal_S3_C_sf"/>
</dbReference>